<dbReference type="Pfam" id="PF13673">
    <property type="entry name" value="Acetyltransf_10"/>
    <property type="match status" value="1"/>
</dbReference>
<feature type="domain" description="N-acetyltransferase" evidence="1">
    <location>
        <begin position="1"/>
        <end position="145"/>
    </location>
</feature>
<dbReference type="InterPro" id="IPR039143">
    <property type="entry name" value="GNPNAT1-like"/>
</dbReference>
<comment type="caution">
    <text evidence="2">The sequence shown here is derived from an EMBL/GenBank/DDBJ whole genome shotgun (WGS) entry which is preliminary data.</text>
</comment>
<dbReference type="PANTHER" id="PTHR13355:SF11">
    <property type="entry name" value="GLUCOSAMINE 6-PHOSPHATE N-ACETYLTRANSFERASE"/>
    <property type="match status" value="1"/>
</dbReference>
<dbReference type="RefSeq" id="WP_259138193.1">
    <property type="nucleotide sequence ID" value="NZ_JANUXX010000004.1"/>
</dbReference>
<dbReference type="EMBL" id="JANUXX010000004">
    <property type="protein sequence ID" value="MCS4488248.1"/>
    <property type="molecule type" value="Genomic_DNA"/>
</dbReference>
<proteinExistence type="predicted"/>
<dbReference type="CDD" id="cd04301">
    <property type="entry name" value="NAT_SF"/>
    <property type="match status" value="1"/>
</dbReference>
<dbReference type="Gene3D" id="3.40.630.30">
    <property type="match status" value="1"/>
</dbReference>
<dbReference type="EC" id="2.3.1.-" evidence="2"/>
<sequence>MTIRYTRNTLSETYLDALRIRQAVFVKEQKVPHTVEIDDKEAYCLHFVYYNESNHAVATCRLLPDEKYSKIILQRMAVLPNYRQLGIGRKLLTYVLDFSQKQGFKNLYLHAQLTAVPFYESLNFTPFGDSFQEAGITHLHMKKKL</sequence>
<keyword evidence="3" id="KW-1185">Reference proteome</keyword>
<dbReference type="GO" id="GO:0016746">
    <property type="term" value="F:acyltransferase activity"/>
    <property type="evidence" value="ECO:0007669"/>
    <property type="project" value="UniProtKB-KW"/>
</dbReference>
<reference evidence="2 3" key="1">
    <citation type="journal article" date="2023" name="Int. J. Syst. Evol. Microbiol.">
        <title>Streptococcus sciuri sp. nov., Staphylococcus marylandisciuri sp. nov. and Staphylococcus americanisciuri sp. nov., isolated from faeces of eastern grey squirrel (Sciurus carolinensis).</title>
        <authorList>
            <person name="Volokhov D.V."/>
            <person name="Zagorodnyaya T.A."/>
            <person name="Furtak V.A."/>
            <person name="Nattanmai G."/>
            <person name="Randall L."/>
            <person name="Jose S."/>
            <person name="Gao Y."/>
            <person name="Eisenberg T."/>
            <person name="Delmonte P."/>
            <person name="Blom J."/>
            <person name="Mitchell K.K."/>
        </authorList>
    </citation>
    <scope>NUCLEOTIDE SEQUENCE [LARGE SCALE GENOMIC DNA]</scope>
    <source>
        <strain evidence="2 3">SQ9-PEA</strain>
    </source>
</reference>
<evidence type="ECO:0000259" key="1">
    <source>
        <dbReference type="PROSITE" id="PS51186"/>
    </source>
</evidence>
<dbReference type="SUPFAM" id="SSF55729">
    <property type="entry name" value="Acyl-CoA N-acyltransferases (Nat)"/>
    <property type="match status" value="1"/>
</dbReference>
<protein>
    <submittedName>
        <fullName evidence="2">GNAT family N-acetyltransferase</fullName>
        <ecNumber evidence="2">2.3.1.-</ecNumber>
    </submittedName>
</protein>
<organism evidence="2 3">
    <name type="scientific">Streptococcus sciuri</name>
    <dbReference type="NCBI Taxonomy" id="2973939"/>
    <lineage>
        <taxon>Bacteria</taxon>
        <taxon>Bacillati</taxon>
        <taxon>Bacillota</taxon>
        <taxon>Bacilli</taxon>
        <taxon>Lactobacillales</taxon>
        <taxon>Streptococcaceae</taxon>
        <taxon>Streptococcus</taxon>
    </lineage>
</organism>
<dbReference type="InterPro" id="IPR000182">
    <property type="entry name" value="GNAT_dom"/>
</dbReference>
<evidence type="ECO:0000313" key="2">
    <source>
        <dbReference type="EMBL" id="MCS4488248.1"/>
    </source>
</evidence>
<dbReference type="InterPro" id="IPR016181">
    <property type="entry name" value="Acyl_CoA_acyltransferase"/>
</dbReference>
<accession>A0ABT2F7R0</accession>
<dbReference type="PROSITE" id="PS51186">
    <property type="entry name" value="GNAT"/>
    <property type="match status" value="1"/>
</dbReference>
<keyword evidence="2" id="KW-0808">Transferase</keyword>
<keyword evidence="2" id="KW-0012">Acyltransferase</keyword>
<dbReference type="Proteomes" id="UP001206548">
    <property type="component" value="Unassembled WGS sequence"/>
</dbReference>
<dbReference type="PANTHER" id="PTHR13355">
    <property type="entry name" value="GLUCOSAMINE 6-PHOSPHATE N-ACETYLTRANSFERASE"/>
    <property type="match status" value="1"/>
</dbReference>
<gene>
    <name evidence="2" type="ORF">NXS10_04655</name>
</gene>
<name>A0ABT2F7R0_9STRE</name>
<evidence type="ECO:0000313" key="3">
    <source>
        <dbReference type="Proteomes" id="UP001206548"/>
    </source>
</evidence>